<keyword evidence="5" id="KW-0067">ATP-binding</keyword>
<dbReference type="SMART" id="SM00220">
    <property type="entry name" value="S_TKc"/>
    <property type="match status" value="1"/>
</dbReference>
<feature type="domain" description="Protein kinase" evidence="7">
    <location>
        <begin position="46"/>
        <end position="308"/>
    </location>
</feature>
<keyword evidence="3" id="KW-0547">Nucleotide-binding</keyword>
<dbReference type="PANTHER" id="PTHR24346">
    <property type="entry name" value="MAP/MICROTUBULE AFFINITY-REGULATING KINASE"/>
    <property type="match status" value="1"/>
</dbReference>
<dbReference type="GO" id="GO:0005524">
    <property type="term" value="F:ATP binding"/>
    <property type="evidence" value="ECO:0007669"/>
    <property type="project" value="UniProtKB-KW"/>
</dbReference>
<dbReference type="GO" id="GO:0035556">
    <property type="term" value="P:intracellular signal transduction"/>
    <property type="evidence" value="ECO:0007669"/>
    <property type="project" value="TreeGrafter"/>
</dbReference>
<dbReference type="InterPro" id="IPR000719">
    <property type="entry name" value="Prot_kinase_dom"/>
</dbReference>
<dbReference type="AlphaFoldDB" id="A0AAW1PJT5"/>
<dbReference type="Proteomes" id="UP001489004">
    <property type="component" value="Unassembled WGS sequence"/>
</dbReference>
<dbReference type="SUPFAM" id="SSF56112">
    <property type="entry name" value="Protein kinase-like (PK-like)"/>
    <property type="match status" value="1"/>
</dbReference>
<accession>A0AAW1PJT5</accession>
<keyword evidence="9" id="KW-1185">Reference proteome</keyword>
<gene>
    <name evidence="8" type="ORF">WJX72_002433</name>
</gene>
<evidence type="ECO:0000259" key="7">
    <source>
        <dbReference type="PROSITE" id="PS50011"/>
    </source>
</evidence>
<feature type="compositionally biased region" description="Low complexity" evidence="6">
    <location>
        <begin position="1"/>
        <end position="29"/>
    </location>
</feature>
<dbReference type="Gene3D" id="1.10.510.10">
    <property type="entry name" value="Transferase(Phosphotransferase) domain 1"/>
    <property type="match status" value="1"/>
</dbReference>
<keyword evidence="1" id="KW-0723">Serine/threonine-protein kinase</keyword>
<evidence type="ECO:0000256" key="4">
    <source>
        <dbReference type="ARBA" id="ARBA00022777"/>
    </source>
</evidence>
<organism evidence="8 9">
    <name type="scientific">[Myrmecia] bisecta</name>
    <dbReference type="NCBI Taxonomy" id="41462"/>
    <lineage>
        <taxon>Eukaryota</taxon>
        <taxon>Viridiplantae</taxon>
        <taxon>Chlorophyta</taxon>
        <taxon>core chlorophytes</taxon>
        <taxon>Trebouxiophyceae</taxon>
        <taxon>Trebouxiales</taxon>
        <taxon>Trebouxiaceae</taxon>
        <taxon>Myrmecia</taxon>
    </lineage>
</organism>
<evidence type="ECO:0000313" key="8">
    <source>
        <dbReference type="EMBL" id="KAK9808715.1"/>
    </source>
</evidence>
<evidence type="ECO:0000256" key="3">
    <source>
        <dbReference type="ARBA" id="ARBA00022741"/>
    </source>
</evidence>
<evidence type="ECO:0000256" key="5">
    <source>
        <dbReference type="ARBA" id="ARBA00022840"/>
    </source>
</evidence>
<comment type="caution">
    <text evidence="8">The sequence shown here is derived from an EMBL/GenBank/DDBJ whole genome shotgun (WGS) entry which is preliminary data.</text>
</comment>
<keyword evidence="2" id="KW-0808">Transferase</keyword>
<proteinExistence type="predicted"/>
<dbReference type="GO" id="GO:0004674">
    <property type="term" value="F:protein serine/threonine kinase activity"/>
    <property type="evidence" value="ECO:0007669"/>
    <property type="project" value="UniProtKB-KW"/>
</dbReference>
<dbReference type="GO" id="GO:0005737">
    <property type="term" value="C:cytoplasm"/>
    <property type="evidence" value="ECO:0007669"/>
    <property type="project" value="TreeGrafter"/>
</dbReference>
<evidence type="ECO:0000313" key="9">
    <source>
        <dbReference type="Proteomes" id="UP001489004"/>
    </source>
</evidence>
<protein>
    <recommendedName>
        <fullName evidence="7">Protein kinase domain-containing protein</fullName>
    </recommendedName>
</protein>
<dbReference type="FunFam" id="1.10.510.10:FF:000571">
    <property type="entry name" value="Maternal embryonic leucine zipper kinase"/>
    <property type="match status" value="1"/>
</dbReference>
<dbReference type="PANTHER" id="PTHR24346:SF82">
    <property type="entry name" value="KP78A-RELATED"/>
    <property type="match status" value="1"/>
</dbReference>
<reference evidence="8 9" key="1">
    <citation type="journal article" date="2024" name="Nat. Commun.">
        <title>Phylogenomics reveals the evolutionary origins of lichenization in chlorophyte algae.</title>
        <authorList>
            <person name="Puginier C."/>
            <person name="Libourel C."/>
            <person name="Otte J."/>
            <person name="Skaloud P."/>
            <person name="Haon M."/>
            <person name="Grisel S."/>
            <person name="Petersen M."/>
            <person name="Berrin J.G."/>
            <person name="Delaux P.M."/>
            <person name="Dal Grande F."/>
            <person name="Keller J."/>
        </authorList>
    </citation>
    <scope>NUCLEOTIDE SEQUENCE [LARGE SCALE GENOMIC DNA]</scope>
    <source>
        <strain evidence="8 9">SAG 2043</strain>
    </source>
</reference>
<feature type="region of interest" description="Disordered" evidence="6">
    <location>
        <begin position="1"/>
        <end position="45"/>
    </location>
</feature>
<dbReference type="EMBL" id="JALJOR010000011">
    <property type="protein sequence ID" value="KAK9808715.1"/>
    <property type="molecule type" value="Genomic_DNA"/>
</dbReference>
<evidence type="ECO:0000256" key="1">
    <source>
        <dbReference type="ARBA" id="ARBA00022527"/>
    </source>
</evidence>
<dbReference type="Pfam" id="PF00069">
    <property type="entry name" value="Pkinase"/>
    <property type="match status" value="1"/>
</dbReference>
<dbReference type="PROSITE" id="PS50011">
    <property type="entry name" value="PROTEIN_KINASE_DOM"/>
    <property type="match status" value="1"/>
</dbReference>
<dbReference type="InterPro" id="IPR011009">
    <property type="entry name" value="Kinase-like_dom_sf"/>
</dbReference>
<evidence type="ECO:0000256" key="2">
    <source>
        <dbReference type="ARBA" id="ARBA00022679"/>
    </source>
</evidence>
<sequence length="352" mass="39051">MLAAAPALAPAARQRKAAAVPAPASNVPPTKRVHKPSAKARPNEPPRAMLFTKLGAFGIVQLALDKVTWQQVAIKYLERGPAISKYLAAEVTNHSRLAHPRVIKFHEVFLTPAHLCIVLEYASGGNLRDYLNKYGKMPEPVARRVFQQLIEGVDYCHRLGVVNRDLKPENTLLEFTKRSKSILIKICDFGYSKDTTMSAVKTLVGTPGYAAPEVLGYQASYDGKSVDVWSLGVMLYELLFACHPFLDEADFNDAQQLWRGTTRNVLAGKFVFPGDFVSDEAKDLISRLLTVDPKQRLTIMGIVKHPWVQMGEDAGRAELAFKRNSERAQAHSSCRQSKAEIEQILRDAAKLA</sequence>
<evidence type="ECO:0000256" key="6">
    <source>
        <dbReference type="SAM" id="MobiDB-lite"/>
    </source>
</evidence>
<name>A0AAW1PJT5_9CHLO</name>
<keyword evidence="4" id="KW-0418">Kinase</keyword>
<dbReference type="CDD" id="cd14003">
    <property type="entry name" value="STKc_AMPK-like"/>
    <property type="match status" value="1"/>
</dbReference>